<sequence>MKNRDDGVRPAASRIFNNSYKIVSGSGNAVTIPAFPDIQRNVTFKNSFNIAGNRNISAGSNAAITGSSEFRQSFVIRGDDNRLAPPDVWNNEGVVQYDYSHNVTGSRNRMIPSSVNQNKGEVTYVDSFNIEGADSSVDGRHVDHGRRSRGLLQFFRSWNIRGNQRSLSPPAISKNEKYLVVQG</sequence>
<reference evidence="1 2" key="1">
    <citation type="journal article" date="2020" name="ISME J.">
        <title>Uncovering the hidden diversity of litter-decomposition mechanisms in mushroom-forming fungi.</title>
        <authorList>
            <person name="Floudas D."/>
            <person name="Bentzer J."/>
            <person name="Ahren D."/>
            <person name="Johansson T."/>
            <person name="Persson P."/>
            <person name="Tunlid A."/>
        </authorList>
    </citation>
    <scope>NUCLEOTIDE SEQUENCE [LARGE SCALE GENOMIC DNA]</scope>
    <source>
        <strain evidence="1 2">CBS 146.42</strain>
    </source>
</reference>
<organism evidence="1 2">
    <name type="scientific">Leucocoprinus leucothites</name>
    <dbReference type="NCBI Taxonomy" id="201217"/>
    <lineage>
        <taxon>Eukaryota</taxon>
        <taxon>Fungi</taxon>
        <taxon>Dikarya</taxon>
        <taxon>Basidiomycota</taxon>
        <taxon>Agaricomycotina</taxon>
        <taxon>Agaricomycetes</taxon>
        <taxon>Agaricomycetidae</taxon>
        <taxon>Agaricales</taxon>
        <taxon>Agaricineae</taxon>
        <taxon>Agaricaceae</taxon>
        <taxon>Leucocoprinus</taxon>
    </lineage>
</organism>
<dbReference type="AlphaFoldDB" id="A0A8H5LJC5"/>
<proteinExistence type="predicted"/>
<name>A0A8H5LJC5_9AGAR</name>
<dbReference type="EMBL" id="JAACJO010000004">
    <property type="protein sequence ID" value="KAF5359675.1"/>
    <property type="molecule type" value="Genomic_DNA"/>
</dbReference>
<evidence type="ECO:0000313" key="1">
    <source>
        <dbReference type="EMBL" id="KAF5359675.1"/>
    </source>
</evidence>
<gene>
    <name evidence="1" type="ORF">D9756_002876</name>
</gene>
<protein>
    <submittedName>
        <fullName evidence="1">Uncharacterized protein</fullName>
    </submittedName>
</protein>
<evidence type="ECO:0000313" key="2">
    <source>
        <dbReference type="Proteomes" id="UP000559027"/>
    </source>
</evidence>
<comment type="caution">
    <text evidence="1">The sequence shown here is derived from an EMBL/GenBank/DDBJ whole genome shotgun (WGS) entry which is preliminary data.</text>
</comment>
<keyword evidence="2" id="KW-1185">Reference proteome</keyword>
<accession>A0A8H5LJC5</accession>
<dbReference type="Proteomes" id="UP000559027">
    <property type="component" value="Unassembled WGS sequence"/>
</dbReference>